<keyword evidence="2" id="KW-1185">Reference proteome</keyword>
<protein>
    <submittedName>
        <fullName evidence="1">Uncharacterized protein</fullName>
    </submittedName>
</protein>
<dbReference type="Proteomes" id="UP000656813">
    <property type="component" value="Unassembled WGS sequence"/>
</dbReference>
<dbReference type="EMBL" id="BMFV01000043">
    <property type="protein sequence ID" value="GGH87856.1"/>
    <property type="molecule type" value="Genomic_DNA"/>
</dbReference>
<dbReference type="AlphaFoldDB" id="A0A8J2ZZN6"/>
<organism evidence="1 2">
    <name type="scientific">Pullulanibacillus pueri</name>
    <dbReference type="NCBI Taxonomy" id="1437324"/>
    <lineage>
        <taxon>Bacteria</taxon>
        <taxon>Bacillati</taxon>
        <taxon>Bacillota</taxon>
        <taxon>Bacilli</taxon>
        <taxon>Bacillales</taxon>
        <taxon>Sporolactobacillaceae</taxon>
        <taxon>Pullulanibacillus</taxon>
    </lineage>
</organism>
<evidence type="ECO:0000313" key="2">
    <source>
        <dbReference type="Proteomes" id="UP000656813"/>
    </source>
</evidence>
<evidence type="ECO:0000313" key="1">
    <source>
        <dbReference type="EMBL" id="GGH87856.1"/>
    </source>
</evidence>
<name>A0A8J2ZZN6_9BACL</name>
<reference evidence="1" key="2">
    <citation type="submission" date="2020-09" db="EMBL/GenBank/DDBJ databases">
        <authorList>
            <person name="Sun Q."/>
            <person name="Zhou Y."/>
        </authorList>
    </citation>
    <scope>NUCLEOTIDE SEQUENCE</scope>
    <source>
        <strain evidence="1">CGMCC 1.12777</strain>
    </source>
</reference>
<accession>A0A8J2ZZN6</accession>
<proteinExistence type="predicted"/>
<comment type="caution">
    <text evidence="1">The sequence shown here is derived from an EMBL/GenBank/DDBJ whole genome shotgun (WGS) entry which is preliminary data.</text>
</comment>
<gene>
    <name evidence="1" type="ORF">GCM10007096_38840</name>
</gene>
<sequence>MRPRSTEREEAHQPPAESVVNFRSGSYVAIYINSNKHSELNLLKGEVVE</sequence>
<reference evidence="1" key="1">
    <citation type="journal article" date="2014" name="Int. J. Syst. Evol. Microbiol.">
        <title>Complete genome sequence of Corynebacterium casei LMG S-19264T (=DSM 44701T), isolated from a smear-ripened cheese.</title>
        <authorList>
            <consortium name="US DOE Joint Genome Institute (JGI-PGF)"/>
            <person name="Walter F."/>
            <person name="Albersmeier A."/>
            <person name="Kalinowski J."/>
            <person name="Ruckert C."/>
        </authorList>
    </citation>
    <scope>NUCLEOTIDE SEQUENCE</scope>
    <source>
        <strain evidence="1">CGMCC 1.12777</strain>
    </source>
</reference>